<dbReference type="InterPro" id="IPR001789">
    <property type="entry name" value="Sig_transdc_resp-reg_receiver"/>
</dbReference>
<proteinExistence type="predicted"/>
<accession>A0A370X326</accession>
<keyword evidence="1" id="KW-0902">Two-component regulatory system</keyword>
<dbReference type="PANTHER" id="PTHR37299">
    <property type="entry name" value="TRANSCRIPTIONAL REGULATOR-RELATED"/>
    <property type="match status" value="1"/>
</dbReference>
<dbReference type="InterPro" id="IPR007492">
    <property type="entry name" value="LytTR_DNA-bd_dom"/>
</dbReference>
<dbReference type="SMART" id="SM00850">
    <property type="entry name" value="LytTR"/>
    <property type="match status" value="1"/>
</dbReference>
<dbReference type="Proteomes" id="UP000255334">
    <property type="component" value="Unassembled WGS sequence"/>
</dbReference>
<evidence type="ECO:0000256" key="1">
    <source>
        <dbReference type="ARBA" id="ARBA00023012"/>
    </source>
</evidence>
<evidence type="ECO:0000259" key="4">
    <source>
        <dbReference type="PROSITE" id="PS50930"/>
    </source>
</evidence>
<feature type="modified residue" description="4-aspartylphosphate" evidence="2">
    <location>
        <position position="58"/>
    </location>
</feature>
<dbReference type="PROSITE" id="PS50930">
    <property type="entry name" value="HTH_LYTTR"/>
    <property type="match status" value="1"/>
</dbReference>
<dbReference type="GO" id="GO:0000156">
    <property type="term" value="F:phosphorelay response regulator activity"/>
    <property type="evidence" value="ECO:0007669"/>
    <property type="project" value="InterPro"/>
</dbReference>
<keyword evidence="6" id="KW-1185">Reference proteome</keyword>
<dbReference type="GO" id="GO:0003677">
    <property type="term" value="F:DNA binding"/>
    <property type="evidence" value="ECO:0007669"/>
    <property type="project" value="InterPro"/>
</dbReference>
<dbReference type="OrthoDB" id="236568at2"/>
<keyword evidence="2" id="KW-0597">Phosphoprotein</keyword>
<protein>
    <submittedName>
        <fullName evidence="5">Response regulator</fullName>
    </submittedName>
</protein>
<dbReference type="SMART" id="SM00448">
    <property type="entry name" value="REC"/>
    <property type="match status" value="1"/>
</dbReference>
<reference evidence="5 6" key="1">
    <citation type="submission" date="2018-07" db="EMBL/GenBank/DDBJ databases">
        <title>Dyella monticola sp. nov. and Dyella psychrodurans sp. nov. isolated from monsoon evergreen broad-leaved forest soil of Dinghu Mountain, China.</title>
        <authorList>
            <person name="Gao Z."/>
            <person name="Qiu L."/>
        </authorList>
    </citation>
    <scope>NUCLEOTIDE SEQUENCE [LARGE SCALE GENOMIC DNA]</scope>
    <source>
        <strain evidence="5 6">4MSK11</strain>
    </source>
</reference>
<evidence type="ECO:0000259" key="3">
    <source>
        <dbReference type="PROSITE" id="PS50110"/>
    </source>
</evidence>
<dbReference type="AlphaFoldDB" id="A0A370X326"/>
<dbReference type="EMBL" id="QRBF01000005">
    <property type="protein sequence ID" value="RDS82697.1"/>
    <property type="molecule type" value="Genomic_DNA"/>
</dbReference>
<feature type="domain" description="Response regulatory" evidence="3">
    <location>
        <begin position="7"/>
        <end position="121"/>
    </location>
</feature>
<evidence type="ECO:0000256" key="2">
    <source>
        <dbReference type="PROSITE-ProRule" id="PRU00169"/>
    </source>
</evidence>
<dbReference type="RefSeq" id="WP_115478873.1">
    <property type="nucleotide sequence ID" value="NZ_QRBF01000005.1"/>
</dbReference>
<sequence>MTTPRIRAVLVDDEILARVALRQALASHADVEVVGECGNVQEAEQAVKALAPDVLFLDIQMPGGNGFSLLHDGLSAESLPLVVFTTAFADHALEAFDANAIDYVLKPIDQARFDQAMDRVRKHWQGMQAGRLPMPADGHGQYLKRISVQAAERSMVIAVADIDWIRADDNYVHIHVGGSTYLHRETLRGLYESLDPNHFLRIHRSIVVNMDRIREVHTLFQGHAEVVLHDGTRLDLSRRFRNAARVALGLR</sequence>
<organism evidence="5 6">
    <name type="scientific">Dyella psychrodurans</name>
    <dbReference type="NCBI Taxonomy" id="1927960"/>
    <lineage>
        <taxon>Bacteria</taxon>
        <taxon>Pseudomonadati</taxon>
        <taxon>Pseudomonadota</taxon>
        <taxon>Gammaproteobacteria</taxon>
        <taxon>Lysobacterales</taxon>
        <taxon>Rhodanobacteraceae</taxon>
        <taxon>Dyella</taxon>
    </lineage>
</organism>
<feature type="domain" description="HTH LytTR-type" evidence="4">
    <location>
        <begin position="146"/>
        <end position="250"/>
    </location>
</feature>
<dbReference type="InterPro" id="IPR046947">
    <property type="entry name" value="LytR-like"/>
</dbReference>
<dbReference type="InterPro" id="IPR011006">
    <property type="entry name" value="CheY-like_superfamily"/>
</dbReference>
<evidence type="ECO:0000313" key="6">
    <source>
        <dbReference type="Proteomes" id="UP000255334"/>
    </source>
</evidence>
<dbReference type="Gene3D" id="3.40.50.2300">
    <property type="match status" value="1"/>
</dbReference>
<comment type="caution">
    <text evidence="5">The sequence shown here is derived from an EMBL/GenBank/DDBJ whole genome shotgun (WGS) entry which is preliminary data.</text>
</comment>
<name>A0A370X326_9GAMM</name>
<dbReference type="Gene3D" id="2.40.50.1020">
    <property type="entry name" value="LytTr DNA-binding domain"/>
    <property type="match status" value="1"/>
</dbReference>
<dbReference type="PANTHER" id="PTHR37299:SF1">
    <property type="entry name" value="STAGE 0 SPORULATION PROTEIN A HOMOLOG"/>
    <property type="match status" value="1"/>
</dbReference>
<dbReference type="Pfam" id="PF00072">
    <property type="entry name" value="Response_reg"/>
    <property type="match status" value="1"/>
</dbReference>
<dbReference type="Pfam" id="PF04397">
    <property type="entry name" value="LytTR"/>
    <property type="match status" value="1"/>
</dbReference>
<dbReference type="SUPFAM" id="SSF52172">
    <property type="entry name" value="CheY-like"/>
    <property type="match status" value="1"/>
</dbReference>
<dbReference type="PROSITE" id="PS50110">
    <property type="entry name" value="RESPONSE_REGULATORY"/>
    <property type="match status" value="1"/>
</dbReference>
<evidence type="ECO:0000313" key="5">
    <source>
        <dbReference type="EMBL" id="RDS82697.1"/>
    </source>
</evidence>
<gene>
    <name evidence="5" type="ORF">DWU99_15040</name>
</gene>